<accession>A0A9D2E5T1</accession>
<organism evidence="3 4">
    <name type="scientific">Candidatus Allofournierella merdipullorum</name>
    <dbReference type="NCBI Taxonomy" id="2838595"/>
    <lineage>
        <taxon>Bacteria</taxon>
        <taxon>Bacillati</taxon>
        <taxon>Bacillota</taxon>
        <taxon>Clostridia</taxon>
        <taxon>Eubacteriales</taxon>
        <taxon>Oscillospiraceae</taxon>
        <taxon>Allofournierella</taxon>
    </lineage>
</organism>
<reference evidence="3" key="1">
    <citation type="journal article" date="2021" name="PeerJ">
        <title>Extensive microbial diversity within the chicken gut microbiome revealed by metagenomics and culture.</title>
        <authorList>
            <person name="Gilroy R."/>
            <person name="Ravi A."/>
            <person name="Getino M."/>
            <person name="Pursley I."/>
            <person name="Horton D.L."/>
            <person name="Alikhan N.F."/>
            <person name="Baker D."/>
            <person name="Gharbi K."/>
            <person name="Hall N."/>
            <person name="Watson M."/>
            <person name="Adriaenssens E.M."/>
            <person name="Foster-Nyarko E."/>
            <person name="Jarju S."/>
            <person name="Secka A."/>
            <person name="Antonio M."/>
            <person name="Oren A."/>
            <person name="Chaudhuri R.R."/>
            <person name="La Ragione R."/>
            <person name="Hildebrand F."/>
            <person name="Pallen M.J."/>
        </authorList>
    </citation>
    <scope>NUCLEOTIDE SEQUENCE</scope>
    <source>
        <strain evidence="3">ChiGjej4B4-18154</strain>
    </source>
</reference>
<dbReference type="EMBL" id="DXBV01000089">
    <property type="protein sequence ID" value="HIZ31350.1"/>
    <property type="molecule type" value="Genomic_DNA"/>
</dbReference>
<feature type="region of interest" description="Disordered" evidence="1">
    <location>
        <begin position="1"/>
        <end position="58"/>
    </location>
</feature>
<protein>
    <submittedName>
        <fullName evidence="3">DUF1266 domain-containing protein</fullName>
    </submittedName>
</protein>
<dbReference type="Proteomes" id="UP000824035">
    <property type="component" value="Unassembled WGS sequence"/>
</dbReference>
<feature type="compositionally biased region" description="Low complexity" evidence="1">
    <location>
        <begin position="10"/>
        <end position="21"/>
    </location>
</feature>
<dbReference type="AlphaFoldDB" id="A0A9D2E5T1"/>
<dbReference type="Pfam" id="PF06889">
    <property type="entry name" value="DUF1266"/>
    <property type="match status" value="1"/>
</dbReference>
<feature type="domain" description="DUF1266" evidence="2">
    <location>
        <begin position="212"/>
        <end position="380"/>
    </location>
</feature>
<evidence type="ECO:0000256" key="1">
    <source>
        <dbReference type="SAM" id="MobiDB-lite"/>
    </source>
</evidence>
<comment type="caution">
    <text evidence="3">The sequence shown here is derived from an EMBL/GenBank/DDBJ whole genome shotgun (WGS) entry which is preliminary data.</text>
</comment>
<reference evidence="3" key="2">
    <citation type="submission" date="2021-04" db="EMBL/GenBank/DDBJ databases">
        <authorList>
            <person name="Gilroy R."/>
        </authorList>
    </citation>
    <scope>NUCLEOTIDE SEQUENCE</scope>
    <source>
        <strain evidence="3">ChiGjej4B4-18154</strain>
    </source>
</reference>
<dbReference type="InterPro" id="IPR009677">
    <property type="entry name" value="DUF1266"/>
</dbReference>
<gene>
    <name evidence="3" type="ORF">H9813_09020</name>
</gene>
<evidence type="ECO:0000259" key="2">
    <source>
        <dbReference type="Pfam" id="PF06889"/>
    </source>
</evidence>
<evidence type="ECO:0000313" key="4">
    <source>
        <dbReference type="Proteomes" id="UP000824035"/>
    </source>
</evidence>
<sequence length="390" mass="43343">MDINEIMNRAKAAQARATASLHEMEEKSEELAASSSPKSPAPPQDSANREAEQQAANAQRQVEILGQLFDTQTMAQMAANQEQLQQMMEQRVAEAASASTEAVMNQLFGEDMGVLAAALETLSLEAECEEFGLDSENEDNDVLYTLLDETMARLETLPEPASAEYGRDTALWGQFGILLSGIVSTLNDHSLDGLDVEEHVPVLEQQVLSLVRRSWGIDGRGALLETIRYLSQGGYTERYRFYCEAESPEELMTGEEDSDEREGVVRAWEFAQHYKQQYSPAFMTGWDVGRAAMLARWGSYLGWITPEEARGILWDLAQRAAQDLGGWREFAQSYLFGGLMWKLLCNSPAAGYLGYLSDAATALLMGKDDGSGGQWRDFSWPARRRLGFTL</sequence>
<name>A0A9D2E5T1_9FIRM</name>
<proteinExistence type="predicted"/>
<evidence type="ECO:0000313" key="3">
    <source>
        <dbReference type="EMBL" id="HIZ31350.1"/>
    </source>
</evidence>